<comment type="caution">
    <text evidence="2">The sequence shown here is derived from an EMBL/GenBank/DDBJ whole genome shotgun (WGS) entry which is preliminary data.</text>
</comment>
<evidence type="ECO:0000313" key="3">
    <source>
        <dbReference type="Proteomes" id="UP000176404"/>
    </source>
</evidence>
<feature type="transmembrane region" description="Helical" evidence="1">
    <location>
        <begin position="76"/>
        <end position="96"/>
    </location>
</feature>
<accession>A0A1F8B9F0</accession>
<dbReference type="EMBL" id="MGHD01000003">
    <property type="protein sequence ID" value="OGM60661.1"/>
    <property type="molecule type" value="Genomic_DNA"/>
</dbReference>
<sequence length="174" mass="20968">MQNLPVLFVVFLKFLIPTFLLKFPFYASWSNYFLDVVDGDILRSLGMGEYPYQMIDKLADFYSYFFMMFLGLRFRIKNTVVILFIYRAVGQILFFLTRNELVFFYFQNFLEPLIMTYTLLLFKLKSEKKAYKTYKNYLKLIWGIIFAYKIWNEWTLHFANVDLSKKFLGFTGGE</sequence>
<protein>
    <submittedName>
        <fullName evidence="2">Uncharacterized protein</fullName>
    </submittedName>
</protein>
<evidence type="ECO:0000313" key="2">
    <source>
        <dbReference type="EMBL" id="OGM60661.1"/>
    </source>
</evidence>
<gene>
    <name evidence="2" type="ORF">A2892_01275</name>
</gene>
<feature type="transmembrane region" description="Helical" evidence="1">
    <location>
        <begin position="134"/>
        <end position="151"/>
    </location>
</feature>
<evidence type="ECO:0000256" key="1">
    <source>
        <dbReference type="SAM" id="Phobius"/>
    </source>
</evidence>
<feature type="transmembrane region" description="Helical" evidence="1">
    <location>
        <begin position="102"/>
        <end position="122"/>
    </location>
</feature>
<dbReference type="Proteomes" id="UP000176404">
    <property type="component" value="Unassembled WGS sequence"/>
</dbReference>
<keyword evidence="1" id="KW-1133">Transmembrane helix</keyword>
<proteinExistence type="predicted"/>
<keyword evidence="1" id="KW-0812">Transmembrane</keyword>
<reference evidence="2 3" key="1">
    <citation type="journal article" date="2016" name="Nat. Commun.">
        <title>Thousands of microbial genomes shed light on interconnected biogeochemical processes in an aquifer system.</title>
        <authorList>
            <person name="Anantharaman K."/>
            <person name="Brown C.T."/>
            <person name="Hug L.A."/>
            <person name="Sharon I."/>
            <person name="Castelle C.J."/>
            <person name="Probst A.J."/>
            <person name="Thomas B.C."/>
            <person name="Singh A."/>
            <person name="Wilkins M.J."/>
            <person name="Karaoz U."/>
            <person name="Brodie E.L."/>
            <person name="Williams K.H."/>
            <person name="Hubbard S.S."/>
            <person name="Banfield J.F."/>
        </authorList>
    </citation>
    <scope>NUCLEOTIDE SEQUENCE [LARGE SCALE GENOMIC DNA]</scope>
</reference>
<name>A0A1F8B9F0_9BACT</name>
<keyword evidence="1" id="KW-0472">Membrane</keyword>
<dbReference type="STRING" id="1802517.A2892_01275"/>
<feature type="transmembrane region" description="Helical" evidence="1">
    <location>
        <begin position="6"/>
        <end position="25"/>
    </location>
</feature>
<organism evidence="2 3">
    <name type="scientific">Candidatus Woesebacteria bacterium RIFCSPLOWO2_01_FULL_39_10b</name>
    <dbReference type="NCBI Taxonomy" id="1802517"/>
    <lineage>
        <taxon>Bacteria</taxon>
        <taxon>Candidatus Woeseibacteriota</taxon>
    </lineage>
</organism>
<dbReference type="AlphaFoldDB" id="A0A1F8B9F0"/>